<dbReference type="GO" id="GO:0005886">
    <property type="term" value="C:plasma membrane"/>
    <property type="evidence" value="ECO:0007669"/>
    <property type="project" value="UniProtKB-SubCell"/>
</dbReference>
<evidence type="ECO:0000256" key="6">
    <source>
        <dbReference type="ARBA" id="ARBA00023136"/>
    </source>
</evidence>
<evidence type="ECO:0000256" key="4">
    <source>
        <dbReference type="ARBA" id="ARBA00022692"/>
    </source>
</evidence>
<protein>
    <submittedName>
        <fullName evidence="8">MFS transporter</fullName>
    </submittedName>
</protein>
<keyword evidence="6 7" id="KW-0472">Membrane</keyword>
<proteinExistence type="predicted"/>
<keyword evidence="4 7" id="KW-0812">Transmembrane</keyword>
<keyword evidence="3" id="KW-1003">Cell membrane</keyword>
<feature type="transmembrane region" description="Helical" evidence="7">
    <location>
        <begin position="185"/>
        <end position="205"/>
    </location>
</feature>
<evidence type="ECO:0000256" key="1">
    <source>
        <dbReference type="ARBA" id="ARBA00004651"/>
    </source>
</evidence>
<dbReference type="InterPro" id="IPR050171">
    <property type="entry name" value="MFS_Transporters"/>
</dbReference>
<dbReference type="InterPro" id="IPR011701">
    <property type="entry name" value="MFS"/>
</dbReference>
<evidence type="ECO:0000256" key="2">
    <source>
        <dbReference type="ARBA" id="ARBA00022448"/>
    </source>
</evidence>
<dbReference type="GO" id="GO:0022857">
    <property type="term" value="F:transmembrane transporter activity"/>
    <property type="evidence" value="ECO:0007669"/>
    <property type="project" value="InterPro"/>
</dbReference>
<dbReference type="EMBL" id="CP034550">
    <property type="protein sequence ID" value="QFZ22372.1"/>
    <property type="molecule type" value="Genomic_DNA"/>
</dbReference>
<sequence>MPKSSQFTRRRTRRGHTVATVPTPANARRFMAATVIDALGSGLWMPFTLLFLVHGQGMGLVEAGGALSTGALLGLAAGPLSGSPVDRFGPVAVLVAGNLVRLVAFACYPSTSSAWQVALVATAISAGDRLFWTANAPVAAALTTGRGTEDLLGTQAIARFLGAGLGAGATALVPDLGDPSTYHLLAHLNAGSFGVAALLVAGVRVPRVRPAARHGGWTTVLRDRPYTAFCAVHVLFTLASASKYAMLPILVLDVLEGPHWVPGAALGIGTAVVVLVQKPVTRLAARWSRGTGLVVAATAFACSFAALVPVAALPVGAAVAVVLAVSVTFAFAEALFAPLSTAAAAAAAPPGAEGRASALFQLSWAVPAVTGPALLTALLSLGNPVLWAALTLTSAAAVPATLRLRRVVG</sequence>
<accession>A0A5Q0H9M5</accession>
<organism evidence="8 9">
    <name type="scientific">Saccharothrix syringae</name>
    <name type="common">Nocardiopsis syringae</name>
    <dbReference type="NCBI Taxonomy" id="103733"/>
    <lineage>
        <taxon>Bacteria</taxon>
        <taxon>Bacillati</taxon>
        <taxon>Actinomycetota</taxon>
        <taxon>Actinomycetes</taxon>
        <taxon>Pseudonocardiales</taxon>
        <taxon>Pseudonocardiaceae</taxon>
        <taxon>Saccharothrix</taxon>
    </lineage>
</organism>
<dbReference type="Proteomes" id="UP000325787">
    <property type="component" value="Chromosome"/>
</dbReference>
<dbReference type="Pfam" id="PF07690">
    <property type="entry name" value="MFS_1"/>
    <property type="match status" value="1"/>
</dbReference>
<dbReference type="PANTHER" id="PTHR23517:SF2">
    <property type="entry name" value="MULTIDRUG RESISTANCE PROTEIN MDTH"/>
    <property type="match status" value="1"/>
</dbReference>
<dbReference type="OrthoDB" id="4109786at2"/>
<name>A0A5Q0H9M5_SACSY</name>
<dbReference type="InterPro" id="IPR036259">
    <property type="entry name" value="MFS_trans_sf"/>
</dbReference>
<feature type="transmembrane region" description="Helical" evidence="7">
    <location>
        <begin position="226"/>
        <end position="247"/>
    </location>
</feature>
<dbReference type="Gene3D" id="1.20.1250.20">
    <property type="entry name" value="MFS general substrate transporter like domains"/>
    <property type="match status" value="2"/>
</dbReference>
<evidence type="ECO:0000256" key="3">
    <source>
        <dbReference type="ARBA" id="ARBA00022475"/>
    </source>
</evidence>
<keyword evidence="5 7" id="KW-1133">Transmembrane helix</keyword>
<feature type="transmembrane region" description="Helical" evidence="7">
    <location>
        <begin position="292"/>
        <end position="312"/>
    </location>
</feature>
<dbReference type="KEGG" id="ssyi:EKG83_37560"/>
<dbReference type="AlphaFoldDB" id="A0A5Q0H9M5"/>
<feature type="transmembrane region" description="Helical" evidence="7">
    <location>
        <begin position="259"/>
        <end position="280"/>
    </location>
</feature>
<evidence type="ECO:0000313" key="8">
    <source>
        <dbReference type="EMBL" id="QFZ22372.1"/>
    </source>
</evidence>
<keyword evidence="2" id="KW-0813">Transport</keyword>
<comment type="subcellular location">
    <subcellularLocation>
        <location evidence="1">Cell membrane</location>
        <topology evidence="1">Multi-pass membrane protein</topology>
    </subcellularLocation>
</comment>
<feature type="transmembrane region" description="Helical" evidence="7">
    <location>
        <begin position="358"/>
        <end position="379"/>
    </location>
</feature>
<dbReference type="PANTHER" id="PTHR23517">
    <property type="entry name" value="RESISTANCE PROTEIN MDTM, PUTATIVE-RELATED-RELATED"/>
    <property type="match status" value="1"/>
</dbReference>
<evidence type="ECO:0000256" key="7">
    <source>
        <dbReference type="SAM" id="Phobius"/>
    </source>
</evidence>
<feature type="transmembrane region" description="Helical" evidence="7">
    <location>
        <begin position="385"/>
        <end position="404"/>
    </location>
</feature>
<reference evidence="9" key="1">
    <citation type="journal article" date="2021" name="Curr. Microbiol.">
        <title>Complete genome of nocamycin-producing strain Saccharothrix syringae NRRL B-16468 reveals the biosynthetic potential for secondary metabolites.</title>
        <authorList>
            <person name="Mo X."/>
            <person name="Yang S."/>
        </authorList>
    </citation>
    <scope>NUCLEOTIDE SEQUENCE [LARGE SCALE GENOMIC DNA]</scope>
    <source>
        <strain evidence="9">ATCC 51364 / DSM 43886 / JCM 6844 / KCTC 9398 / NBRC 14523 / NRRL B-16468 / INA 2240</strain>
    </source>
</reference>
<dbReference type="SUPFAM" id="SSF103473">
    <property type="entry name" value="MFS general substrate transporter"/>
    <property type="match status" value="1"/>
</dbReference>
<keyword evidence="9" id="KW-1185">Reference proteome</keyword>
<feature type="transmembrane region" description="Helical" evidence="7">
    <location>
        <begin position="156"/>
        <end position="173"/>
    </location>
</feature>
<gene>
    <name evidence="8" type="ORF">EKG83_37560</name>
</gene>
<evidence type="ECO:0000256" key="5">
    <source>
        <dbReference type="ARBA" id="ARBA00022989"/>
    </source>
</evidence>
<feature type="transmembrane region" description="Helical" evidence="7">
    <location>
        <begin position="318"/>
        <end position="346"/>
    </location>
</feature>
<evidence type="ECO:0000313" key="9">
    <source>
        <dbReference type="Proteomes" id="UP000325787"/>
    </source>
</evidence>